<dbReference type="PANTHER" id="PTHR47027">
    <property type="entry name" value="REVERSE TRANSCRIPTASE DOMAIN-CONTAINING PROTEIN"/>
    <property type="match status" value="1"/>
</dbReference>
<protein>
    <recommendedName>
        <fullName evidence="1">Reverse transcriptase domain-containing protein</fullName>
    </recommendedName>
</protein>
<dbReference type="Pfam" id="PF00078">
    <property type="entry name" value="RVT_1"/>
    <property type="match status" value="1"/>
</dbReference>
<organism evidence="2 3">
    <name type="scientific">Oesophagostomum dentatum</name>
    <name type="common">Nodular worm</name>
    <dbReference type="NCBI Taxonomy" id="61180"/>
    <lineage>
        <taxon>Eukaryota</taxon>
        <taxon>Metazoa</taxon>
        <taxon>Ecdysozoa</taxon>
        <taxon>Nematoda</taxon>
        <taxon>Chromadorea</taxon>
        <taxon>Rhabditida</taxon>
        <taxon>Rhabditina</taxon>
        <taxon>Rhabditomorpha</taxon>
        <taxon>Strongyloidea</taxon>
        <taxon>Strongylidae</taxon>
        <taxon>Oesophagostomum</taxon>
    </lineage>
</organism>
<reference evidence="2 3" key="1">
    <citation type="submission" date="2014-03" db="EMBL/GenBank/DDBJ databases">
        <title>Draft genome of the hookworm Oesophagostomum dentatum.</title>
        <authorList>
            <person name="Mitreva M."/>
        </authorList>
    </citation>
    <scope>NUCLEOTIDE SEQUENCE [LARGE SCALE GENOMIC DNA]</scope>
    <source>
        <strain evidence="2 3">OD-Hann</strain>
    </source>
</reference>
<dbReference type="OrthoDB" id="5867956at2759"/>
<evidence type="ECO:0000313" key="2">
    <source>
        <dbReference type="EMBL" id="KHJ85111.1"/>
    </source>
</evidence>
<name>A0A0B1SMK8_OESDE</name>
<dbReference type="EMBL" id="KN565289">
    <property type="protein sequence ID" value="KHJ85111.1"/>
    <property type="molecule type" value="Genomic_DNA"/>
</dbReference>
<gene>
    <name evidence="2" type="ORF">OESDEN_15168</name>
</gene>
<accession>A0A0B1SMK8</accession>
<dbReference type="InterPro" id="IPR043502">
    <property type="entry name" value="DNA/RNA_pol_sf"/>
</dbReference>
<dbReference type="PROSITE" id="PS50878">
    <property type="entry name" value="RT_POL"/>
    <property type="match status" value="1"/>
</dbReference>
<sequence>MMCVNEDGKGILQSRIRIYPLVSGDFNAKVGKKQCYEEKVLGKHGYGYRNARGQDVVDFCEEFQLRVVASFFKVRKGRKWTWRSPDHSIFNCIDHTIACKHLVFKSMRTGEIEFATDHRLGVHSHLIAILRYVHDHAHLVVQIGETKIAVNIVRGVRQGDPLSPKLFTATLEHIFRRLNWTRYGLLINGCQLTNLRFADDVALIAKSEAELQDMIDELDQKSAEYGLKISDKKTK</sequence>
<proteinExistence type="predicted"/>
<dbReference type="Gene3D" id="3.60.10.10">
    <property type="entry name" value="Endonuclease/exonuclease/phosphatase"/>
    <property type="match status" value="1"/>
</dbReference>
<evidence type="ECO:0000313" key="3">
    <source>
        <dbReference type="Proteomes" id="UP000053660"/>
    </source>
</evidence>
<dbReference type="AlphaFoldDB" id="A0A0B1SMK8"/>
<dbReference type="InterPro" id="IPR000477">
    <property type="entry name" value="RT_dom"/>
</dbReference>
<dbReference type="SUPFAM" id="SSF56672">
    <property type="entry name" value="DNA/RNA polymerases"/>
    <property type="match status" value="1"/>
</dbReference>
<dbReference type="Proteomes" id="UP000053660">
    <property type="component" value="Unassembled WGS sequence"/>
</dbReference>
<keyword evidence="3" id="KW-1185">Reference proteome</keyword>
<dbReference type="PANTHER" id="PTHR47027:SF29">
    <property type="entry name" value="C2H2-TYPE DOMAIN-CONTAINING PROTEIN"/>
    <property type="match status" value="1"/>
</dbReference>
<feature type="domain" description="Reverse transcriptase" evidence="1">
    <location>
        <begin position="1"/>
        <end position="235"/>
    </location>
</feature>
<dbReference type="SUPFAM" id="SSF56219">
    <property type="entry name" value="DNase I-like"/>
    <property type="match status" value="1"/>
</dbReference>
<dbReference type="InterPro" id="IPR036691">
    <property type="entry name" value="Endo/exonu/phosph_ase_sf"/>
</dbReference>
<evidence type="ECO:0000259" key="1">
    <source>
        <dbReference type="PROSITE" id="PS50878"/>
    </source>
</evidence>
<feature type="non-terminal residue" evidence="2">
    <location>
        <position position="235"/>
    </location>
</feature>